<dbReference type="CDD" id="cd01846">
    <property type="entry name" value="fatty_acyltransferase_like"/>
    <property type="match status" value="1"/>
</dbReference>
<dbReference type="PANTHER" id="PTHR45648">
    <property type="entry name" value="GDSL LIPASE/ACYLHYDROLASE FAMILY PROTEIN (AFU_ORTHOLOGUE AFUA_4G14700)"/>
    <property type="match status" value="1"/>
</dbReference>
<dbReference type="SUPFAM" id="SSF52266">
    <property type="entry name" value="SGNH hydrolase"/>
    <property type="match status" value="1"/>
</dbReference>
<evidence type="ECO:0000313" key="2">
    <source>
        <dbReference type="EMBL" id="BFD45648.1"/>
    </source>
</evidence>
<proteinExistence type="predicted"/>
<dbReference type="EMBL" id="AP029170">
    <property type="protein sequence ID" value="BFD45648.1"/>
    <property type="molecule type" value="Genomic_DNA"/>
</dbReference>
<dbReference type="PANTHER" id="PTHR45648:SF22">
    <property type="entry name" value="GDSL LIPASE_ACYLHYDROLASE FAMILY PROTEIN (AFU_ORTHOLOGUE AFUA_4G14700)"/>
    <property type="match status" value="1"/>
</dbReference>
<sequence length="352" mass="39750">MGDSLSDTGAFIGNLNNVLSVMQQDFHVLKWVKKIYFSPPFYKGVSFSDGPVAVEYVAAGLGLPITAGWSFNITPEFKQWIVQQKSKELSIPVAQILQKERLRSTVTYTLHDKVGINYAVSNARASVGNDLPYTLLFNQFQLKNQFNTLVRHHPDIGEDDLFIIMIGGNDVMAAIFSKDAIGIINESITEISNVLELLAKRNIKHIVVGNVPDIGLIPAFINTNKQLVATQLTQDFNQKLNDKIESFRKMYPEIDIRLFDINNTLKNVIIDYKKNKKNTSKACVSDIADSQNLISLLELLLTGELRAIYNFPCSKYEICNYLFFDYFHPSALVHKTAGDTLYNLIVNPEKFR</sequence>
<dbReference type="InterPro" id="IPR051058">
    <property type="entry name" value="GDSL_Est/Lipase"/>
</dbReference>
<keyword evidence="1" id="KW-0378">Hydrolase</keyword>
<evidence type="ECO:0008006" key="3">
    <source>
        <dbReference type="Google" id="ProtNLM"/>
    </source>
</evidence>
<dbReference type="Pfam" id="PF00657">
    <property type="entry name" value="Lipase_GDSL"/>
    <property type="match status" value="1"/>
</dbReference>
<dbReference type="GO" id="GO:0016788">
    <property type="term" value="F:hydrolase activity, acting on ester bonds"/>
    <property type="evidence" value="ECO:0007669"/>
    <property type="project" value="InterPro"/>
</dbReference>
<dbReference type="InterPro" id="IPR001087">
    <property type="entry name" value="GDSL"/>
</dbReference>
<reference evidence="2" key="1">
    <citation type="submission" date="2024-01" db="EMBL/GenBank/DDBJ databases">
        <title>Sequencing the genomes of a sandfly, Sergentomyia squamirostris, and its two endosymbionts.</title>
        <authorList>
            <person name="Itokawa K."/>
            <person name="Sanjoba C."/>
        </authorList>
    </citation>
    <scope>NUCLEOTIDE SEQUENCE</scope>
    <source>
        <strain evidence="2">RiSSQ</strain>
    </source>
</reference>
<protein>
    <recommendedName>
        <fullName evidence="3">GDSL-like Lipase/Acylhydrolase family protein</fullName>
    </recommendedName>
</protein>
<organism evidence="2">
    <name type="scientific">Candidatus Tisiphia endosymbiont of Sergentomyia squamirostris</name>
    <dbReference type="NCBI Taxonomy" id="3113639"/>
    <lineage>
        <taxon>Bacteria</taxon>
        <taxon>Pseudomonadati</taxon>
        <taxon>Pseudomonadota</taxon>
        <taxon>Alphaproteobacteria</taxon>
        <taxon>Rickettsiales</taxon>
        <taxon>Rickettsiaceae</taxon>
        <taxon>Rickettsieae</taxon>
        <taxon>Candidatus Tisiphia</taxon>
    </lineage>
</organism>
<gene>
    <name evidence="2" type="ORF">DMENIID0002_02940</name>
</gene>
<dbReference type="AlphaFoldDB" id="A0AAT9G733"/>
<dbReference type="Gene3D" id="3.40.50.1110">
    <property type="entry name" value="SGNH hydrolase"/>
    <property type="match status" value="1"/>
</dbReference>
<accession>A0AAT9G733</accession>
<name>A0AAT9G733_9RICK</name>
<evidence type="ECO:0000256" key="1">
    <source>
        <dbReference type="ARBA" id="ARBA00022801"/>
    </source>
</evidence>
<dbReference type="InterPro" id="IPR036514">
    <property type="entry name" value="SGNH_hydro_sf"/>
</dbReference>